<name>A0ABT0UFG6_9ACTN</name>
<evidence type="ECO:0000259" key="3">
    <source>
        <dbReference type="Pfam" id="PF20014"/>
    </source>
</evidence>
<evidence type="ECO:0000259" key="2">
    <source>
        <dbReference type="Pfam" id="PF20013"/>
    </source>
</evidence>
<feature type="domain" description="GTPase-associated protein 1 N-terminal" evidence="2">
    <location>
        <begin position="8"/>
        <end position="142"/>
    </location>
</feature>
<feature type="domain" description="GTPase-associated protein 1 middle" evidence="3">
    <location>
        <begin position="153"/>
        <end position="252"/>
    </location>
</feature>
<dbReference type="Proteomes" id="UP001431429">
    <property type="component" value="Unassembled WGS sequence"/>
</dbReference>
<feature type="domain" description="GTPase-associated protein 1-like C-terminal" evidence="4">
    <location>
        <begin position="375"/>
        <end position="769"/>
    </location>
</feature>
<protein>
    <submittedName>
        <fullName evidence="5">GTPase-associated protein 1-related protein</fullName>
    </submittedName>
</protein>
<feature type="domain" description="GTPase-associated protein 1-like C-terminal" evidence="4">
    <location>
        <begin position="273"/>
        <end position="368"/>
    </location>
</feature>
<dbReference type="Pfam" id="PF20052">
    <property type="entry name" value="GAP1-C"/>
    <property type="match status" value="2"/>
</dbReference>
<evidence type="ECO:0000313" key="6">
    <source>
        <dbReference type="Proteomes" id="UP001431429"/>
    </source>
</evidence>
<sequence length="808" mass="86587">MNRPTALPQLHYTSAAPGPDGSGFRFTAVSETVPANLLREIEQLVGYEPPPDAPSRPSRAELNSFPVAFTHSTLSDGSRLLCHSVYTGADYSGRYGNFHAHVVWLPNGSAVPGGLLPVELWRSPSWSAATPESGRPDPLPELLPGRSLDRNRLTAFAVAQSDRLPAFLADVRALFLTSDAPQLIVAEPEPHDIMQWVALASAALPRELAARLTFTSYTRRPLQATQQIVGIRPEAGAGQLGGSDHRYRVHDADSTTGTTTGEHLWAAVAARVWASGLPHLFAAVQALPAERAAEGPFDPARLAAIATAECVALDSAGRAAAARWAHRNGRGREADFWGPLLITIAQGGGGRTPAEWLALAPLADQLAHVTGHPALATLKDDLRTALADVEGYPLDLVLALLDLADTLSVATTEALPVLAERATAALLTKHGPPGTVALRPQGTASAPIDAPTEDPAAITAALGRYPSVRTAVLATLDRAAETGDPTALAAVVRAALPDADLTPTPHLRLGAVHWRDSDDPVQVFHALIAEAGPEHRGRPTILRTAYRLVWRERPLTPAHARLLVNQLPPDWLDPSGIEEHATRAALTAAMSDPDAPQLAADLLYYAIRPLEPRTRSALSLLALTGRIADGTAAPGFTEQTVILCRTADPVEETIAERAGTVIAERLLASQPPQGELEHLARSGQPTLLTAYQNVAASDTIRDRLRVSPQYLATCFIHWNSGRSLNPSWEKTRTMLLTDVLRPIVRRLPPEAVAQIVSELERPGGRWAVDFQEWNRPGRIARIGGRLLGRKATDPTGHGTTPPGEERRR</sequence>
<dbReference type="Pfam" id="PF20013">
    <property type="entry name" value="GAP1-N2"/>
    <property type="match status" value="1"/>
</dbReference>
<dbReference type="InterPro" id="IPR045401">
    <property type="entry name" value="GAP1-M"/>
</dbReference>
<evidence type="ECO:0000313" key="5">
    <source>
        <dbReference type="EMBL" id="MCM2386897.1"/>
    </source>
</evidence>
<gene>
    <name evidence="5" type="ORF">NBG84_00975</name>
</gene>
<comment type="caution">
    <text evidence="5">The sequence shown here is derived from an EMBL/GenBank/DDBJ whole genome shotgun (WGS) entry which is preliminary data.</text>
</comment>
<dbReference type="InterPro" id="IPR045402">
    <property type="entry name" value="GAP1-N2"/>
</dbReference>
<keyword evidence="6" id="KW-1185">Reference proteome</keyword>
<evidence type="ECO:0000259" key="4">
    <source>
        <dbReference type="Pfam" id="PF20052"/>
    </source>
</evidence>
<dbReference type="RefSeq" id="WP_250917255.1">
    <property type="nucleotide sequence ID" value="NZ_JAMQAW010000001.1"/>
</dbReference>
<reference evidence="5" key="1">
    <citation type="submission" date="2022-06" db="EMBL/GenBank/DDBJ databases">
        <title>Genome public.</title>
        <authorList>
            <person name="Sun Q."/>
        </authorList>
    </citation>
    <scope>NUCLEOTIDE SEQUENCE</scope>
    <source>
        <strain evidence="5">CWNU-1</strain>
    </source>
</reference>
<feature type="region of interest" description="Disordered" evidence="1">
    <location>
        <begin position="784"/>
        <end position="808"/>
    </location>
</feature>
<dbReference type="EMBL" id="JAMQAW010000001">
    <property type="protein sequence ID" value="MCM2386897.1"/>
    <property type="molecule type" value="Genomic_DNA"/>
</dbReference>
<dbReference type="InterPro" id="IPR049532">
    <property type="entry name" value="GAP1-like_C"/>
</dbReference>
<accession>A0ABT0UFG6</accession>
<dbReference type="Pfam" id="PF20014">
    <property type="entry name" value="GAP1-M"/>
    <property type="match status" value="1"/>
</dbReference>
<evidence type="ECO:0000256" key="1">
    <source>
        <dbReference type="SAM" id="MobiDB-lite"/>
    </source>
</evidence>
<proteinExistence type="predicted"/>
<organism evidence="5 6">
    <name type="scientific">Streptomyces albipurpureus</name>
    <dbReference type="NCBI Taxonomy" id="2897419"/>
    <lineage>
        <taxon>Bacteria</taxon>
        <taxon>Bacillati</taxon>
        <taxon>Actinomycetota</taxon>
        <taxon>Actinomycetes</taxon>
        <taxon>Kitasatosporales</taxon>
        <taxon>Streptomycetaceae</taxon>
        <taxon>Streptomyces</taxon>
    </lineage>
</organism>